<evidence type="ECO:0000313" key="2">
    <source>
        <dbReference type="EMBL" id="TCO56069.1"/>
    </source>
</evidence>
<dbReference type="Proteomes" id="UP000295680">
    <property type="component" value="Unassembled WGS sequence"/>
</dbReference>
<evidence type="ECO:0000313" key="3">
    <source>
        <dbReference type="Proteomes" id="UP000295680"/>
    </source>
</evidence>
<dbReference type="OrthoDB" id="164831at2"/>
<organism evidence="2 3">
    <name type="scientific">Actinocrispum wychmicini</name>
    <dbReference type="NCBI Taxonomy" id="1213861"/>
    <lineage>
        <taxon>Bacteria</taxon>
        <taxon>Bacillati</taxon>
        <taxon>Actinomycetota</taxon>
        <taxon>Actinomycetes</taxon>
        <taxon>Pseudonocardiales</taxon>
        <taxon>Pseudonocardiaceae</taxon>
        <taxon>Actinocrispum</taxon>
    </lineage>
</organism>
<protein>
    <submittedName>
        <fullName evidence="2">Uncharacterized protein DUF3105</fullName>
    </submittedName>
</protein>
<sequence>MTETRRWLWRTGLLVAVVGIAALLVVGPYSFSSATITGSKAIQRDSPCLPGTAVSILDSPHISPVRATSVRYDSVPPTSGPHFAATIATGVYPSPVPEGLTVHAMEHGHVVIQYAQNLPGDQIDALNSIARRYGADVVLAPYDKLDSGIALTAWGRIDHLDHYDGSRIATFVEGLRGRYIHGWTHSDDCSPNAAVKITAAPALSCGYSLAAIDGSCGAGSACGCCATCDDRSC</sequence>
<gene>
    <name evidence="2" type="ORF">EV192_107494</name>
</gene>
<keyword evidence="1" id="KW-1133">Transmembrane helix</keyword>
<reference evidence="2 3" key="1">
    <citation type="submission" date="2019-03" db="EMBL/GenBank/DDBJ databases">
        <title>Genomic Encyclopedia of Type Strains, Phase IV (KMG-IV): sequencing the most valuable type-strain genomes for metagenomic binning, comparative biology and taxonomic classification.</title>
        <authorList>
            <person name="Goeker M."/>
        </authorList>
    </citation>
    <scope>NUCLEOTIDE SEQUENCE [LARGE SCALE GENOMIC DNA]</scope>
    <source>
        <strain evidence="2 3">DSM 45934</strain>
    </source>
</reference>
<name>A0A4R2JI26_9PSEU</name>
<accession>A0A4R2JI26</accession>
<keyword evidence="1" id="KW-0472">Membrane</keyword>
<evidence type="ECO:0000256" key="1">
    <source>
        <dbReference type="SAM" id="Phobius"/>
    </source>
</evidence>
<dbReference type="EMBL" id="SLWS01000007">
    <property type="protein sequence ID" value="TCO56069.1"/>
    <property type="molecule type" value="Genomic_DNA"/>
</dbReference>
<dbReference type="Pfam" id="PF11303">
    <property type="entry name" value="DUF3105"/>
    <property type="match status" value="1"/>
</dbReference>
<comment type="caution">
    <text evidence="2">The sequence shown here is derived from an EMBL/GenBank/DDBJ whole genome shotgun (WGS) entry which is preliminary data.</text>
</comment>
<dbReference type="AlphaFoldDB" id="A0A4R2JI26"/>
<keyword evidence="1" id="KW-0812">Transmembrane</keyword>
<keyword evidence="3" id="KW-1185">Reference proteome</keyword>
<proteinExistence type="predicted"/>
<dbReference type="InterPro" id="IPR021454">
    <property type="entry name" value="DUF3105"/>
</dbReference>
<dbReference type="RefSeq" id="WP_132122365.1">
    <property type="nucleotide sequence ID" value="NZ_SLWS01000007.1"/>
</dbReference>
<feature type="transmembrane region" description="Helical" evidence="1">
    <location>
        <begin position="12"/>
        <end position="31"/>
    </location>
</feature>